<reference evidence="1 2" key="1">
    <citation type="submission" date="2020-07" db="EMBL/GenBank/DDBJ databases">
        <title>Taxonomic proposal: Crassvirales, a new order of highly abundant and diverse bacterial viruses.</title>
        <authorList>
            <person name="Shkoporov A.N."/>
            <person name="Stockdale S.R."/>
            <person name="Guerin E."/>
            <person name="Ross R.P."/>
            <person name="Hill C."/>
        </authorList>
    </citation>
    <scope>NUCLEOTIDE SEQUENCE [LARGE SCALE GENOMIC DNA]</scope>
</reference>
<evidence type="ECO:0000313" key="1">
    <source>
        <dbReference type="EMBL" id="QOR59614.1"/>
    </source>
</evidence>
<name>A0A7M1RZQ6_9CAUD</name>
<dbReference type="KEGG" id="vg:65130221"/>
<keyword evidence="2" id="KW-1185">Reference proteome</keyword>
<accession>A0A7M1RZQ6</accession>
<dbReference type="GeneID" id="65130221"/>
<proteinExistence type="predicted"/>
<dbReference type="RefSeq" id="YP_010111772.1">
    <property type="nucleotide sequence ID" value="NC_055884.1"/>
</dbReference>
<dbReference type="EMBL" id="MT774391">
    <property type="protein sequence ID" value="QOR59614.1"/>
    <property type="molecule type" value="Genomic_DNA"/>
</dbReference>
<organism evidence="1 2">
    <name type="scientific">uncultured phage cr126_1</name>
    <dbReference type="NCBI Taxonomy" id="2772075"/>
    <lineage>
        <taxon>Viruses</taxon>
        <taxon>Duplodnaviria</taxon>
        <taxon>Heunggongvirae</taxon>
        <taxon>Uroviricota</taxon>
        <taxon>Caudoviricetes</taxon>
        <taxon>Crassvirales</taxon>
        <taxon>Steigviridae</taxon>
        <taxon>Asinivirinae</taxon>
        <taxon>Kolpuevirus</taxon>
        <taxon>Kolpuevirus hominis</taxon>
    </lineage>
</organism>
<evidence type="ECO:0000313" key="2">
    <source>
        <dbReference type="Proteomes" id="UP000594161"/>
    </source>
</evidence>
<dbReference type="Proteomes" id="UP000594161">
    <property type="component" value="Segment"/>
</dbReference>
<protein>
    <submittedName>
        <fullName evidence="1">Uncharacterized protein</fullName>
    </submittedName>
</protein>
<sequence>MRIEDVVESLNQYIEEIRKSKLLEAKSFLVLKRHIEPSEHFKAYKVAIVEIFVVNGPTNYILTTHSYQGRLVSSQEEEVLLDLERQVVKTLFGIVNTDIFDKIVKGEYNEDTIGN</sequence>